<organism evidence="1 2">
    <name type="scientific">Glycine soja</name>
    <name type="common">Wild soybean</name>
    <dbReference type="NCBI Taxonomy" id="3848"/>
    <lineage>
        <taxon>Eukaryota</taxon>
        <taxon>Viridiplantae</taxon>
        <taxon>Streptophyta</taxon>
        <taxon>Embryophyta</taxon>
        <taxon>Tracheophyta</taxon>
        <taxon>Spermatophyta</taxon>
        <taxon>Magnoliopsida</taxon>
        <taxon>eudicotyledons</taxon>
        <taxon>Gunneridae</taxon>
        <taxon>Pentapetalae</taxon>
        <taxon>rosids</taxon>
        <taxon>fabids</taxon>
        <taxon>Fabales</taxon>
        <taxon>Fabaceae</taxon>
        <taxon>Papilionoideae</taxon>
        <taxon>50 kb inversion clade</taxon>
        <taxon>NPAAA clade</taxon>
        <taxon>indigoferoid/millettioid clade</taxon>
        <taxon>Phaseoleae</taxon>
        <taxon>Glycine</taxon>
        <taxon>Glycine subgen. Soja</taxon>
    </lineage>
</organism>
<evidence type="ECO:0000313" key="2">
    <source>
        <dbReference type="Proteomes" id="UP000289340"/>
    </source>
</evidence>
<dbReference type="AlphaFoldDB" id="A0A445HAH1"/>
<reference evidence="1 2" key="1">
    <citation type="submission" date="2018-09" db="EMBL/GenBank/DDBJ databases">
        <title>A high-quality reference genome of wild soybean provides a powerful tool to mine soybean genomes.</title>
        <authorList>
            <person name="Xie M."/>
            <person name="Chung C.Y.L."/>
            <person name="Li M.-W."/>
            <person name="Wong F.-L."/>
            <person name="Chan T.-F."/>
            <person name="Lam H.-M."/>
        </authorList>
    </citation>
    <scope>NUCLEOTIDE SEQUENCE [LARGE SCALE GENOMIC DNA]</scope>
    <source>
        <strain evidence="2">cv. W05</strain>
        <tissue evidence="1">Hypocotyl of etiolated seedlings</tissue>
    </source>
</reference>
<proteinExistence type="predicted"/>
<accession>A0A445HAH1</accession>
<dbReference type="Proteomes" id="UP000289340">
    <property type="component" value="Chromosome 13"/>
</dbReference>
<name>A0A445HAH1_GLYSO</name>
<gene>
    <name evidence="1" type="ORF">D0Y65_035600</name>
</gene>
<comment type="caution">
    <text evidence="1">The sequence shown here is derived from an EMBL/GenBank/DDBJ whole genome shotgun (WGS) entry which is preliminary data.</text>
</comment>
<sequence length="94" mass="11000">MCDEVRRLWFASQSMNHMVFKQKKMIVEQIMQQAHCLILLPVEDNQSVTRRNERWQKPLPSQIKANFDAAVRKGVATLAAATKFLPNTYIKRRV</sequence>
<protein>
    <submittedName>
        <fullName evidence="1">Uncharacterized protein</fullName>
    </submittedName>
</protein>
<dbReference type="EMBL" id="QZWG01000013">
    <property type="protein sequence ID" value="RZB70700.1"/>
    <property type="molecule type" value="Genomic_DNA"/>
</dbReference>
<evidence type="ECO:0000313" key="1">
    <source>
        <dbReference type="EMBL" id="RZB70700.1"/>
    </source>
</evidence>
<keyword evidence="2" id="KW-1185">Reference proteome</keyword>